<evidence type="ECO:0000313" key="10">
    <source>
        <dbReference type="EMBL" id="GIM28093.1"/>
    </source>
</evidence>
<evidence type="ECO:0000256" key="3">
    <source>
        <dbReference type="ARBA" id="ARBA00022448"/>
    </source>
</evidence>
<evidence type="ECO:0000256" key="2">
    <source>
        <dbReference type="ARBA" id="ARBA00005417"/>
    </source>
</evidence>
<organism evidence="10 11">
    <name type="scientific">Clostridium polyendosporum</name>
    <dbReference type="NCBI Taxonomy" id="69208"/>
    <lineage>
        <taxon>Bacteria</taxon>
        <taxon>Bacillati</taxon>
        <taxon>Bacillota</taxon>
        <taxon>Clostridia</taxon>
        <taxon>Eubacteriales</taxon>
        <taxon>Clostridiaceae</taxon>
        <taxon>Clostridium</taxon>
    </lineage>
</organism>
<dbReference type="SUPFAM" id="SSF52540">
    <property type="entry name" value="P-loop containing nucleoside triphosphate hydrolases"/>
    <property type="match status" value="1"/>
</dbReference>
<reference evidence="10" key="1">
    <citation type="submission" date="2021-03" db="EMBL/GenBank/DDBJ databases">
        <title>Taxonomic study of Clostridium polyendosporum from meadow-gley soil under rice.</title>
        <authorList>
            <person name="Kobayashi H."/>
            <person name="Tanizawa Y."/>
            <person name="Yagura M."/>
        </authorList>
    </citation>
    <scope>NUCLEOTIDE SEQUENCE</scope>
    <source>
        <strain evidence="10">JCM 30710</strain>
    </source>
</reference>
<evidence type="ECO:0000256" key="5">
    <source>
        <dbReference type="ARBA" id="ARBA00022741"/>
    </source>
</evidence>
<evidence type="ECO:0000256" key="4">
    <source>
        <dbReference type="ARBA" id="ARBA00022475"/>
    </source>
</evidence>
<dbReference type="Pfam" id="PF00005">
    <property type="entry name" value="ABC_tran"/>
    <property type="match status" value="1"/>
</dbReference>
<dbReference type="PANTHER" id="PTHR43553">
    <property type="entry name" value="HEAVY METAL TRANSPORTER"/>
    <property type="match status" value="1"/>
</dbReference>
<dbReference type="GO" id="GO:0005524">
    <property type="term" value="F:ATP binding"/>
    <property type="evidence" value="ECO:0007669"/>
    <property type="project" value="UniProtKB-KW"/>
</dbReference>
<dbReference type="GO" id="GO:0016887">
    <property type="term" value="F:ATP hydrolysis activity"/>
    <property type="evidence" value="ECO:0007669"/>
    <property type="project" value="InterPro"/>
</dbReference>
<dbReference type="InterPro" id="IPR003439">
    <property type="entry name" value="ABC_transporter-like_ATP-bd"/>
</dbReference>
<dbReference type="Proteomes" id="UP000679179">
    <property type="component" value="Unassembled WGS sequence"/>
</dbReference>
<feature type="domain" description="ABC transporter" evidence="9">
    <location>
        <begin position="2"/>
        <end position="240"/>
    </location>
</feature>
<keyword evidence="7" id="KW-1278">Translocase</keyword>
<dbReference type="Gene3D" id="3.40.50.300">
    <property type="entry name" value="P-loop containing nucleotide triphosphate hydrolases"/>
    <property type="match status" value="1"/>
</dbReference>
<dbReference type="InterPro" id="IPR027417">
    <property type="entry name" value="P-loop_NTPase"/>
</dbReference>
<sequence>MIEISNLTFSYKNRIALKDINIRIEKGDSVAIIGPNGSGKSTFLKLLNGLVFPSVGSYVFEGSEISEKAMRNNKFAKLFHKKLGFVFQNSDAQLFCSTVYDEIAFGPRQMGIDEKEVQVRVRDCLNMLHIGDLSDIAPYNLSGGEKKRVAIASVLSLNPDVLILDEPTNSLDPKTKSFLRDLLIKLNSYGKTIICATHDFEYLEGVFNKIIVFSDEHCIVKHCDYNQVIKDEQFLRLHNIK</sequence>
<keyword evidence="5" id="KW-0547">Nucleotide-binding</keyword>
<dbReference type="AlphaFoldDB" id="A0A919RYV3"/>
<accession>A0A919RYV3</accession>
<dbReference type="GO" id="GO:0042626">
    <property type="term" value="F:ATPase-coupled transmembrane transporter activity"/>
    <property type="evidence" value="ECO:0007669"/>
    <property type="project" value="TreeGrafter"/>
</dbReference>
<evidence type="ECO:0000313" key="11">
    <source>
        <dbReference type="Proteomes" id="UP000679179"/>
    </source>
</evidence>
<dbReference type="FunFam" id="3.40.50.300:FF:000224">
    <property type="entry name" value="Energy-coupling factor transporter ATP-binding protein EcfA"/>
    <property type="match status" value="1"/>
</dbReference>
<evidence type="ECO:0000256" key="6">
    <source>
        <dbReference type="ARBA" id="ARBA00022840"/>
    </source>
</evidence>
<dbReference type="RefSeq" id="WP_212902828.1">
    <property type="nucleotide sequence ID" value="NZ_BOPZ01000004.1"/>
</dbReference>
<keyword evidence="4" id="KW-1003">Cell membrane</keyword>
<keyword evidence="11" id="KW-1185">Reference proteome</keyword>
<evidence type="ECO:0000256" key="8">
    <source>
        <dbReference type="ARBA" id="ARBA00023136"/>
    </source>
</evidence>
<keyword evidence="3" id="KW-0813">Transport</keyword>
<keyword evidence="8" id="KW-0472">Membrane</keyword>
<dbReference type="PROSITE" id="PS00211">
    <property type="entry name" value="ABC_TRANSPORTER_1"/>
    <property type="match status" value="1"/>
</dbReference>
<dbReference type="InterPro" id="IPR017871">
    <property type="entry name" value="ABC_transporter-like_CS"/>
</dbReference>
<dbReference type="PANTHER" id="PTHR43553:SF27">
    <property type="entry name" value="ENERGY-COUPLING FACTOR TRANSPORTER ATP-BINDING PROTEIN ECFA2"/>
    <property type="match status" value="1"/>
</dbReference>
<keyword evidence="6 10" id="KW-0067">ATP-binding</keyword>
<dbReference type="GO" id="GO:0043190">
    <property type="term" value="C:ATP-binding cassette (ABC) transporter complex"/>
    <property type="evidence" value="ECO:0007669"/>
    <property type="project" value="TreeGrafter"/>
</dbReference>
<dbReference type="PROSITE" id="PS50893">
    <property type="entry name" value="ABC_TRANSPORTER_2"/>
    <property type="match status" value="1"/>
</dbReference>
<protein>
    <submittedName>
        <fullName evidence="10">ABC transporter ATP-binding protein</fullName>
    </submittedName>
</protein>
<dbReference type="SMART" id="SM00382">
    <property type="entry name" value="AAA"/>
    <property type="match status" value="1"/>
</dbReference>
<evidence type="ECO:0000256" key="1">
    <source>
        <dbReference type="ARBA" id="ARBA00004202"/>
    </source>
</evidence>
<dbReference type="EMBL" id="BOPZ01000004">
    <property type="protein sequence ID" value="GIM28093.1"/>
    <property type="molecule type" value="Genomic_DNA"/>
</dbReference>
<comment type="subcellular location">
    <subcellularLocation>
        <location evidence="1">Cell membrane</location>
        <topology evidence="1">Peripheral membrane protein</topology>
    </subcellularLocation>
</comment>
<comment type="caution">
    <text evidence="10">The sequence shown here is derived from an EMBL/GenBank/DDBJ whole genome shotgun (WGS) entry which is preliminary data.</text>
</comment>
<name>A0A919RYV3_9CLOT</name>
<dbReference type="InterPro" id="IPR050095">
    <property type="entry name" value="ECF_ABC_transporter_ATP-bd"/>
</dbReference>
<proteinExistence type="inferred from homology"/>
<comment type="similarity">
    <text evidence="2">Belongs to the ABC transporter superfamily.</text>
</comment>
<gene>
    <name evidence="10" type="ORF">CPJCM30710_07590</name>
</gene>
<dbReference type="InterPro" id="IPR015856">
    <property type="entry name" value="ABC_transpr_CbiO/EcfA_su"/>
</dbReference>
<evidence type="ECO:0000256" key="7">
    <source>
        <dbReference type="ARBA" id="ARBA00022967"/>
    </source>
</evidence>
<dbReference type="CDD" id="cd03225">
    <property type="entry name" value="ABC_cobalt_CbiO_domain1"/>
    <property type="match status" value="1"/>
</dbReference>
<evidence type="ECO:0000259" key="9">
    <source>
        <dbReference type="PROSITE" id="PS50893"/>
    </source>
</evidence>
<dbReference type="InterPro" id="IPR003593">
    <property type="entry name" value="AAA+_ATPase"/>
</dbReference>